<dbReference type="InterPro" id="IPR020843">
    <property type="entry name" value="ER"/>
</dbReference>
<name>A0A839XKI6_9PSEU</name>
<keyword evidence="4" id="KW-1185">Reference proteome</keyword>
<evidence type="ECO:0000313" key="3">
    <source>
        <dbReference type="EMBL" id="MBB3664432.1"/>
    </source>
</evidence>
<dbReference type="Gene3D" id="3.40.50.720">
    <property type="entry name" value="NAD(P)-binding Rossmann-like Domain"/>
    <property type="match status" value="1"/>
</dbReference>
<keyword evidence="3" id="KW-0560">Oxidoreductase</keyword>
<accession>A0A839XKI6</accession>
<dbReference type="GO" id="GO:0003730">
    <property type="term" value="F:mRNA 3'-UTR binding"/>
    <property type="evidence" value="ECO:0007669"/>
    <property type="project" value="TreeGrafter"/>
</dbReference>
<gene>
    <name evidence="3" type="ORF">FB384_003336</name>
</gene>
<dbReference type="Proteomes" id="UP000564573">
    <property type="component" value="Unassembled WGS sequence"/>
</dbReference>
<evidence type="ECO:0000259" key="2">
    <source>
        <dbReference type="SMART" id="SM00829"/>
    </source>
</evidence>
<dbReference type="InterPro" id="IPR036291">
    <property type="entry name" value="NAD(P)-bd_dom_sf"/>
</dbReference>
<evidence type="ECO:0000313" key="4">
    <source>
        <dbReference type="Proteomes" id="UP000564573"/>
    </source>
</evidence>
<protein>
    <submittedName>
        <fullName evidence="3">NADPH2:quinone reductase</fullName>
        <ecNumber evidence="3">1.6.5.5</ecNumber>
    </submittedName>
</protein>
<dbReference type="Gene3D" id="3.90.180.10">
    <property type="entry name" value="Medium-chain alcohol dehydrogenases, catalytic domain"/>
    <property type="match status" value="1"/>
</dbReference>
<evidence type="ECO:0000256" key="1">
    <source>
        <dbReference type="ARBA" id="ARBA00022857"/>
    </source>
</evidence>
<dbReference type="EMBL" id="JACIBS010000001">
    <property type="protein sequence ID" value="MBB3664432.1"/>
    <property type="molecule type" value="Genomic_DNA"/>
</dbReference>
<reference evidence="3 4" key="1">
    <citation type="submission" date="2020-08" db="EMBL/GenBank/DDBJ databases">
        <title>Sequencing the genomes of 1000 actinobacteria strains.</title>
        <authorList>
            <person name="Klenk H.-P."/>
        </authorList>
    </citation>
    <scope>NUCLEOTIDE SEQUENCE [LARGE SCALE GENOMIC DNA]</scope>
    <source>
        <strain evidence="3 4">DSM 45267</strain>
    </source>
</reference>
<dbReference type="InterPro" id="IPR011032">
    <property type="entry name" value="GroES-like_sf"/>
</dbReference>
<dbReference type="SMART" id="SM00829">
    <property type="entry name" value="PKS_ER"/>
    <property type="match status" value="1"/>
</dbReference>
<comment type="caution">
    <text evidence="3">The sequence shown here is derived from an EMBL/GenBank/DDBJ whole genome shotgun (WGS) entry which is preliminary data.</text>
</comment>
<dbReference type="AlphaFoldDB" id="A0A839XKI6"/>
<dbReference type="InterPro" id="IPR013149">
    <property type="entry name" value="ADH-like_C"/>
</dbReference>
<keyword evidence="1" id="KW-0521">NADP</keyword>
<dbReference type="PANTHER" id="PTHR44154">
    <property type="entry name" value="QUINONE OXIDOREDUCTASE"/>
    <property type="match status" value="1"/>
</dbReference>
<dbReference type="SUPFAM" id="SSF50129">
    <property type="entry name" value="GroES-like"/>
    <property type="match status" value="1"/>
</dbReference>
<feature type="domain" description="Enoyl reductase (ER)" evidence="2">
    <location>
        <begin position="1"/>
        <end position="280"/>
    </location>
</feature>
<dbReference type="CDD" id="cd08253">
    <property type="entry name" value="zeta_crystallin"/>
    <property type="match status" value="1"/>
</dbReference>
<dbReference type="InterPro" id="IPR051603">
    <property type="entry name" value="Zinc-ADH_QOR/CCCR"/>
</dbReference>
<dbReference type="PANTHER" id="PTHR44154:SF1">
    <property type="entry name" value="QUINONE OXIDOREDUCTASE"/>
    <property type="match status" value="1"/>
</dbReference>
<organism evidence="3 4">
    <name type="scientific">Prauserella sediminis</name>
    <dbReference type="NCBI Taxonomy" id="577680"/>
    <lineage>
        <taxon>Bacteria</taxon>
        <taxon>Bacillati</taxon>
        <taxon>Actinomycetota</taxon>
        <taxon>Actinomycetes</taxon>
        <taxon>Pseudonocardiales</taxon>
        <taxon>Pseudonocardiaceae</taxon>
        <taxon>Prauserella</taxon>
        <taxon>Prauserella salsuginis group</taxon>
    </lineage>
</organism>
<dbReference type="GO" id="GO:0005829">
    <property type="term" value="C:cytosol"/>
    <property type="evidence" value="ECO:0007669"/>
    <property type="project" value="TreeGrafter"/>
</dbReference>
<dbReference type="SUPFAM" id="SSF51735">
    <property type="entry name" value="NAD(P)-binding Rossmann-fold domains"/>
    <property type="match status" value="1"/>
</dbReference>
<dbReference type="Pfam" id="PF08240">
    <property type="entry name" value="ADH_N"/>
    <property type="match status" value="1"/>
</dbReference>
<dbReference type="GO" id="GO:0070402">
    <property type="term" value="F:NADPH binding"/>
    <property type="evidence" value="ECO:0007669"/>
    <property type="project" value="TreeGrafter"/>
</dbReference>
<sequence>MRFDEQVPHQDGAGVIDALAEDVTAFHEGQRVWLWDVAFGRPTGTAQEYTVVPARHAVPLPAGIDLEHGAALGIPALTAHRALTTGAAPHLGPGMLAGRTILVHGGAGAVSHAAIQLAKWSGATVVTTVSSRAKAELARQAGADLVVDYKNEDVVARVLSVAPGGVDRIVEVDFGANHSVDAAVLAAGGIVGIYSYRTGDSVPVPSPEWLVTNATISFVYTYTTAAPYKDAAIHDVNAALEARALRIGAEHGLPLHRFTLENTAEAHEAVQGNTVGKVLVVVPEGRL</sequence>
<dbReference type="Pfam" id="PF00107">
    <property type="entry name" value="ADH_zinc_N"/>
    <property type="match status" value="1"/>
</dbReference>
<dbReference type="EC" id="1.6.5.5" evidence="3"/>
<proteinExistence type="predicted"/>
<dbReference type="GO" id="GO:0003960">
    <property type="term" value="F:quinone reductase (NADPH) activity"/>
    <property type="evidence" value="ECO:0007669"/>
    <property type="project" value="UniProtKB-EC"/>
</dbReference>
<dbReference type="InterPro" id="IPR013154">
    <property type="entry name" value="ADH-like_N"/>
</dbReference>